<evidence type="ECO:0000256" key="1">
    <source>
        <dbReference type="SAM" id="Phobius"/>
    </source>
</evidence>
<dbReference type="Pfam" id="PF07963">
    <property type="entry name" value="N_methyl"/>
    <property type="match status" value="1"/>
</dbReference>
<accession>A0ABV8MSP6</accession>
<keyword evidence="1" id="KW-1133">Transmembrane helix</keyword>
<gene>
    <name evidence="2" type="ORF">ACFOW7_12540</name>
</gene>
<dbReference type="InterPro" id="IPR032092">
    <property type="entry name" value="PilW"/>
</dbReference>
<dbReference type="EMBL" id="JBHSBU010000001">
    <property type="protein sequence ID" value="MFC4160178.1"/>
    <property type="molecule type" value="Genomic_DNA"/>
</dbReference>
<keyword evidence="3" id="KW-1185">Reference proteome</keyword>
<reference evidence="3" key="1">
    <citation type="journal article" date="2019" name="Int. J. Syst. Evol. Microbiol.">
        <title>The Global Catalogue of Microorganisms (GCM) 10K type strain sequencing project: providing services to taxonomists for standard genome sequencing and annotation.</title>
        <authorList>
            <consortium name="The Broad Institute Genomics Platform"/>
            <consortium name="The Broad Institute Genome Sequencing Center for Infectious Disease"/>
            <person name="Wu L."/>
            <person name="Ma J."/>
        </authorList>
    </citation>
    <scope>NUCLEOTIDE SEQUENCE [LARGE SCALE GENOMIC DNA]</scope>
    <source>
        <strain evidence="3">LMG 29894</strain>
    </source>
</reference>
<organism evidence="2 3">
    <name type="scientific">Chitinimonas lacunae</name>
    <dbReference type="NCBI Taxonomy" id="1963018"/>
    <lineage>
        <taxon>Bacteria</taxon>
        <taxon>Pseudomonadati</taxon>
        <taxon>Pseudomonadota</taxon>
        <taxon>Betaproteobacteria</taxon>
        <taxon>Neisseriales</taxon>
        <taxon>Chitinibacteraceae</taxon>
        <taxon>Chitinimonas</taxon>
    </lineage>
</organism>
<comment type="caution">
    <text evidence="2">The sequence shown here is derived from an EMBL/GenBank/DDBJ whole genome shotgun (WGS) entry which is preliminary data.</text>
</comment>
<dbReference type="Pfam" id="PF16074">
    <property type="entry name" value="PilW"/>
    <property type="match status" value="1"/>
</dbReference>
<evidence type="ECO:0000313" key="2">
    <source>
        <dbReference type="EMBL" id="MFC4160178.1"/>
    </source>
</evidence>
<dbReference type="InterPro" id="IPR012902">
    <property type="entry name" value="N_methyl_site"/>
</dbReference>
<name>A0ABV8MSP6_9NEIS</name>
<dbReference type="Proteomes" id="UP001595791">
    <property type="component" value="Unassembled WGS sequence"/>
</dbReference>
<protein>
    <submittedName>
        <fullName evidence="2">PilW family protein</fullName>
    </submittedName>
</protein>
<proteinExistence type="predicted"/>
<keyword evidence="1" id="KW-0472">Membrane</keyword>
<feature type="transmembrane region" description="Helical" evidence="1">
    <location>
        <begin position="6"/>
        <end position="28"/>
    </location>
</feature>
<dbReference type="RefSeq" id="WP_378164714.1">
    <property type="nucleotide sequence ID" value="NZ_JBHSBU010000001.1"/>
</dbReference>
<keyword evidence="1" id="KW-0812">Transmembrane</keyword>
<sequence>MSRKRLLGFTLIELMVAMTLAMLLLLGIGQLFTRNRQNVTLLANFSRLQENGRFGTEYMGTLLRMAGARSDIVPLMTVSFPQASISSPASLTFPAGAVIVGRDGSSNSPDTFAIRQTGSISKPVQDCDGQQVPTSGAAITLVLTFFVSNGQLMCHSSRTSTSVALSENVVDFQVLYGHDNIRDDNAGFPNRYLTATQLGSTDWRYVVGVRTCLALRSRDNNITLQSQSYLGCGSILDRGSTMTTASDKRLYKTYVSTFNLRNSGVDDAKDAAT</sequence>
<evidence type="ECO:0000313" key="3">
    <source>
        <dbReference type="Proteomes" id="UP001595791"/>
    </source>
</evidence>